<dbReference type="PANTHER" id="PTHR10795">
    <property type="entry name" value="PROPROTEIN CONVERTASE SUBTILISIN/KEXIN"/>
    <property type="match status" value="1"/>
</dbReference>
<evidence type="ECO:0000256" key="3">
    <source>
        <dbReference type="ARBA" id="ARBA00011073"/>
    </source>
</evidence>
<feature type="domain" description="AMP-dependent synthetase/ligase" evidence="13">
    <location>
        <begin position="57"/>
        <end position="416"/>
    </location>
</feature>
<name>A0A445A784_ARAHY</name>
<evidence type="ECO:0000256" key="6">
    <source>
        <dbReference type="ARBA" id="ARBA00022670"/>
    </source>
</evidence>
<dbReference type="SUPFAM" id="SSF52743">
    <property type="entry name" value="Subtilisin-like"/>
    <property type="match status" value="1"/>
</dbReference>
<dbReference type="SUPFAM" id="SSF56801">
    <property type="entry name" value="Acetyl-CoA synthetase-like"/>
    <property type="match status" value="1"/>
</dbReference>
<dbReference type="Pfam" id="PF17766">
    <property type="entry name" value="fn3_6"/>
    <property type="match status" value="1"/>
</dbReference>
<reference evidence="17 18" key="1">
    <citation type="submission" date="2019-01" db="EMBL/GenBank/DDBJ databases">
        <title>Sequencing of cultivated peanut Arachis hypogaea provides insights into genome evolution and oil improvement.</title>
        <authorList>
            <person name="Chen X."/>
        </authorList>
    </citation>
    <scope>NUCLEOTIDE SEQUENCE [LARGE SCALE GENOMIC DNA]</scope>
    <source>
        <strain evidence="18">cv. Fuhuasheng</strain>
        <tissue evidence="17">Leaves</tissue>
    </source>
</reference>
<dbReference type="InterPro" id="IPR041469">
    <property type="entry name" value="Subtilisin-like_FN3"/>
</dbReference>
<keyword evidence="6 11" id="KW-0645">Protease</keyword>
<organism evidence="17 18">
    <name type="scientific">Arachis hypogaea</name>
    <name type="common">Peanut</name>
    <dbReference type="NCBI Taxonomy" id="3818"/>
    <lineage>
        <taxon>Eukaryota</taxon>
        <taxon>Viridiplantae</taxon>
        <taxon>Streptophyta</taxon>
        <taxon>Embryophyta</taxon>
        <taxon>Tracheophyta</taxon>
        <taxon>Spermatophyta</taxon>
        <taxon>Magnoliopsida</taxon>
        <taxon>eudicotyledons</taxon>
        <taxon>Gunneridae</taxon>
        <taxon>Pentapetalae</taxon>
        <taxon>rosids</taxon>
        <taxon>fabids</taxon>
        <taxon>Fabales</taxon>
        <taxon>Fabaceae</taxon>
        <taxon>Papilionoideae</taxon>
        <taxon>50 kb inversion clade</taxon>
        <taxon>dalbergioids sensu lato</taxon>
        <taxon>Dalbergieae</taxon>
        <taxon>Pterocarpus clade</taxon>
        <taxon>Arachis</taxon>
    </lineage>
</organism>
<dbReference type="CDD" id="cd04852">
    <property type="entry name" value="Peptidases_S8_3"/>
    <property type="match status" value="1"/>
</dbReference>
<evidence type="ECO:0000256" key="4">
    <source>
        <dbReference type="ARBA" id="ARBA00022525"/>
    </source>
</evidence>
<evidence type="ECO:0000313" key="17">
    <source>
        <dbReference type="EMBL" id="RYR22313.1"/>
    </source>
</evidence>
<dbReference type="FunFam" id="3.30.70.80:FF:000002">
    <property type="entry name" value="Subtilisin-like protease SBT5.3"/>
    <property type="match status" value="1"/>
</dbReference>
<gene>
    <name evidence="17" type="ORF">Ahy_B03g067603</name>
</gene>
<dbReference type="Gene3D" id="3.50.30.30">
    <property type="match status" value="1"/>
</dbReference>
<dbReference type="InterPro" id="IPR020845">
    <property type="entry name" value="AMP-binding_CS"/>
</dbReference>
<feature type="domain" description="Subtilisin-like protease fibronectin type-III" evidence="16">
    <location>
        <begin position="1120"/>
        <end position="1218"/>
    </location>
</feature>
<keyword evidence="18" id="KW-1185">Reference proteome</keyword>
<evidence type="ECO:0000256" key="9">
    <source>
        <dbReference type="ARBA" id="ARBA00022825"/>
    </source>
</evidence>
<dbReference type="GO" id="GO:0006508">
    <property type="term" value="P:proteolysis"/>
    <property type="evidence" value="ECO:0007669"/>
    <property type="project" value="UniProtKB-KW"/>
</dbReference>
<dbReference type="GO" id="GO:0009610">
    <property type="term" value="P:response to symbiotic fungus"/>
    <property type="evidence" value="ECO:0007669"/>
    <property type="project" value="UniProtKB-ARBA"/>
</dbReference>
<dbReference type="InterPro" id="IPR037045">
    <property type="entry name" value="S8pro/Inhibitor_I9_sf"/>
</dbReference>
<proteinExistence type="inferred from homology"/>
<dbReference type="PROSITE" id="PS00138">
    <property type="entry name" value="SUBTILASE_SER"/>
    <property type="match status" value="1"/>
</dbReference>
<dbReference type="GO" id="GO:0005576">
    <property type="term" value="C:extracellular region"/>
    <property type="evidence" value="ECO:0007669"/>
    <property type="project" value="UniProtKB-SubCell"/>
</dbReference>
<sequence length="1230" mass="134671">MAPSLAATYSVDPKETNFINKSYQTTHIFKSKLPDIPINNTIPLHTYSFQKLPQVYNRPCLITSDGKEYTYGDVHRASRSLALGLFNLGIRKGDIIMILLPNSPEFVFSFWAASMLGAASTLANPSYTSLEITKQLKATKAKIVITHAMHVHKLKQDQPEENTFTVITVDKPPEKCMSFSTVSRNEGELPEVDINPDDMVTLPFSSGTTGLSKGVVLTHRSLVTNVAQQVEGENPNLHLKEEDVVLCVLPLFHIYALHCVMLCSMRVGCKVLLMEKFEMRAMLEVVEKHRVSVVMAVPPLVVALSKNPAVEEYELSSIRMVMSGGASLANDIEEAFRSRLPQAILRQALGMTESGPVISMSLSFAKYPMKTKSGSCGSVIRNAEMKIIDPLTGSSLPRNMSGEICIRGPQIMKGYLNNEKATAEAIDEEGWLHTGDIGYVDDDDELFVVDRLKELIKFKAFQVAPVELEVLLMTHPSIQDAAVVPQKDDVAGEVPVAFVVRSSNDSITEDAVKDFIAKQIYIVYMGEKKNNNWDEFSTQSLHHSMLLEVHESIDAAKESLIYSYGRSFNGFAAMLSEEEAAIIYDMEEVVSVFPNLGLELQTTRSWDFMGFTDDASKLTPPFDGRNIIIGMFDTGIWPESESFNDEGLGPPPKKWRGKCQTEHNFTCNNKIIGARYYQSFGLEDQFKSARDESGHGSHAASIAAGREVVGANYFGLAKGTAKGGSPNARVAVYKVCWNMACYAADILAAFDDAIADGVDIISASFAGYLQSRFLFNPVAIGSFHAVKNGILTIAAAGNQGPQRGGLANHPPWILTVAASTIYRKFVTPLVLGNGDVITANSINTYNVKNISYPLILGGDATNFSANYIPRESSLCFPGSLNSKRVKGKIVLCENSEGGAGVEMATGAGVIAPNRPQQNYAENYLFQTASISNKEISKVSQYIKSSNKPKANIMFSETMEDKDAPYVASFSSRGPNIFNHDILKPDLCAPGVNILGAWSPIASPSMFSGTEDLRSVEYNIISGTSVSCPHVTGAAAYVKATHPTWSPAAIKSALMTTANPMDPKMHEYEKEFAYGSGHVRPLYAVDPGLVFNATKEDYSDFFCKEGPRNGCKSSKALKPWDLNYPSLSLAVKDGNAIKGNFVRAVTNVGMPKSTYDVIIDVPNILKVKVEPSTLAFSKVGEEKFFYVEVTGPRISQVPIISGSITWVHLNHIVRIPIVVYTILPWNSEVHH</sequence>
<keyword evidence="5" id="KW-0436">Ligase</keyword>
<dbReference type="Gene3D" id="2.60.40.2310">
    <property type="match status" value="1"/>
</dbReference>
<dbReference type="InterPro" id="IPR036852">
    <property type="entry name" value="Peptidase_S8/S53_dom_sf"/>
</dbReference>
<dbReference type="AlphaFoldDB" id="A0A445A784"/>
<dbReference type="Proteomes" id="UP000289738">
    <property type="component" value="Chromosome B03"/>
</dbReference>
<evidence type="ECO:0000256" key="1">
    <source>
        <dbReference type="ARBA" id="ARBA00004613"/>
    </source>
</evidence>
<comment type="subcellular location">
    <subcellularLocation>
        <location evidence="1">Secreted</location>
    </subcellularLocation>
</comment>
<evidence type="ECO:0000313" key="18">
    <source>
        <dbReference type="Proteomes" id="UP000289738"/>
    </source>
</evidence>
<evidence type="ECO:0000259" key="13">
    <source>
        <dbReference type="Pfam" id="PF00501"/>
    </source>
</evidence>
<evidence type="ECO:0000256" key="8">
    <source>
        <dbReference type="ARBA" id="ARBA00022801"/>
    </source>
</evidence>
<feature type="active site" description="Charge relay system" evidence="10 11">
    <location>
        <position position="695"/>
    </location>
</feature>
<accession>A0A445A784</accession>
<keyword evidence="8 11" id="KW-0378">Hydrolase</keyword>
<comment type="similarity">
    <text evidence="3 11">Belongs to the peptidase S8 family.</text>
</comment>
<dbReference type="InterPro" id="IPR010259">
    <property type="entry name" value="S8pro/Inhibitor_I9"/>
</dbReference>
<dbReference type="PRINTS" id="PR00723">
    <property type="entry name" value="SUBTILISIN"/>
</dbReference>
<evidence type="ECO:0000256" key="10">
    <source>
        <dbReference type="PIRSR" id="PIRSR615500-1"/>
    </source>
</evidence>
<keyword evidence="9 11" id="KW-0720">Serine protease</keyword>
<dbReference type="CDD" id="cd05904">
    <property type="entry name" value="4CL"/>
    <property type="match status" value="1"/>
</dbReference>
<dbReference type="InterPro" id="IPR045051">
    <property type="entry name" value="SBT"/>
</dbReference>
<dbReference type="CDD" id="cd02120">
    <property type="entry name" value="PA_subtilisin_like"/>
    <property type="match status" value="1"/>
</dbReference>
<dbReference type="Gene3D" id="3.40.50.12780">
    <property type="entry name" value="N-terminal domain of ligase-like"/>
    <property type="match status" value="1"/>
</dbReference>
<feature type="domain" description="Inhibitor I9" evidence="14">
    <location>
        <begin position="521"/>
        <end position="600"/>
    </location>
</feature>
<dbReference type="InterPro" id="IPR023828">
    <property type="entry name" value="Peptidase_S8_Ser-AS"/>
</dbReference>
<evidence type="ECO:0000256" key="5">
    <source>
        <dbReference type="ARBA" id="ARBA00022598"/>
    </source>
</evidence>
<comment type="caution">
    <text evidence="17">The sequence shown here is derived from an EMBL/GenBank/DDBJ whole genome shotgun (WGS) entry which is preliminary data.</text>
</comment>
<dbReference type="Pfam" id="PF05922">
    <property type="entry name" value="Inhibitor_I9"/>
    <property type="match status" value="1"/>
</dbReference>
<dbReference type="GO" id="GO:0004252">
    <property type="term" value="F:serine-type endopeptidase activity"/>
    <property type="evidence" value="ECO:0007669"/>
    <property type="project" value="UniProtKB-UniRule"/>
</dbReference>
<comment type="similarity">
    <text evidence="2">Belongs to the ATP-dependent AMP-binding enzyme family.</text>
</comment>
<evidence type="ECO:0000259" key="12">
    <source>
        <dbReference type="Pfam" id="PF00082"/>
    </source>
</evidence>
<dbReference type="InterPro" id="IPR042099">
    <property type="entry name" value="ANL_N_sf"/>
</dbReference>
<evidence type="ECO:0000259" key="14">
    <source>
        <dbReference type="Pfam" id="PF05922"/>
    </source>
</evidence>
<dbReference type="InterPro" id="IPR025110">
    <property type="entry name" value="AMP-bd_C"/>
</dbReference>
<evidence type="ECO:0000256" key="7">
    <source>
        <dbReference type="ARBA" id="ARBA00022729"/>
    </source>
</evidence>
<dbReference type="Pfam" id="PF00082">
    <property type="entry name" value="Peptidase_S8"/>
    <property type="match status" value="1"/>
</dbReference>
<keyword evidence="7" id="KW-0732">Signal</keyword>
<dbReference type="EMBL" id="SDMP01000013">
    <property type="protein sequence ID" value="RYR22313.1"/>
    <property type="molecule type" value="Genomic_DNA"/>
</dbReference>
<dbReference type="InterPro" id="IPR015500">
    <property type="entry name" value="Peptidase_S8_subtilisin-rel"/>
</dbReference>
<evidence type="ECO:0000256" key="11">
    <source>
        <dbReference type="PROSITE-ProRule" id="PRU01240"/>
    </source>
</evidence>
<dbReference type="Gene3D" id="3.30.70.80">
    <property type="entry name" value="Peptidase S8 propeptide/proteinase inhibitor I9"/>
    <property type="match status" value="1"/>
</dbReference>
<feature type="domain" description="AMP-binding enzyme C-terminal" evidence="15">
    <location>
        <begin position="467"/>
        <end position="520"/>
    </location>
</feature>
<dbReference type="PROSITE" id="PS00455">
    <property type="entry name" value="AMP_BINDING"/>
    <property type="match status" value="1"/>
</dbReference>
<dbReference type="InterPro" id="IPR034197">
    <property type="entry name" value="Peptidases_S8_3"/>
</dbReference>
<dbReference type="Gene3D" id="3.40.50.200">
    <property type="entry name" value="Peptidase S8/S53 domain"/>
    <property type="match status" value="1"/>
</dbReference>
<dbReference type="GO" id="GO:0009609">
    <property type="term" value="P:response to symbiotic bacterium"/>
    <property type="evidence" value="ECO:0007669"/>
    <property type="project" value="UniProtKB-ARBA"/>
</dbReference>
<dbReference type="PROSITE" id="PS51892">
    <property type="entry name" value="SUBTILASE"/>
    <property type="match status" value="1"/>
</dbReference>
<feature type="active site" description="Charge relay system" evidence="10 11">
    <location>
        <position position="633"/>
    </location>
</feature>
<evidence type="ECO:0000256" key="2">
    <source>
        <dbReference type="ARBA" id="ARBA00006432"/>
    </source>
</evidence>
<dbReference type="Pfam" id="PF00501">
    <property type="entry name" value="AMP-binding"/>
    <property type="match status" value="1"/>
</dbReference>
<feature type="domain" description="Peptidase S8/S53" evidence="12">
    <location>
        <begin position="624"/>
        <end position="1073"/>
    </location>
</feature>
<dbReference type="InterPro" id="IPR000209">
    <property type="entry name" value="Peptidase_S8/S53_dom"/>
</dbReference>
<dbReference type="FunFam" id="3.40.50.200:FF:000006">
    <property type="entry name" value="Subtilisin-like protease SBT1.5"/>
    <property type="match status" value="1"/>
</dbReference>
<dbReference type="FunFam" id="3.40.50.12780:FF:000003">
    <property type="entry name" value="Long-chain-fatty-acid--CoA ligase FadD"/>
    <property type="match status" value="1"/>
</dbReference>
<dbReference type="GO" id="GO:0016874">
    <property type="term" value="F:ligase activity"/>
    <property type="evidence" value="ECO:0007669"/>
    <property type="project" value="UniProtKB-KW"/>
</dbReference>
<keyword evidence="4" id="KW-0964">Secreted</keyword>
<evidence type="ECO:0000259" key="16">
    <source>
        <dbReference type="Pfam" id="PF17766"/>
    </source>
</evidence>
<evidence type="ECO:0000259" key="15">
    <source>
        <dbReference type="Pfam" id="PF13193"/>
    </source>
</evidence>
<feature type="active site" description="Charge relay system" evidence="10 11">
    <location>
        <position position="1024"/>
    </location>
</feature>
<dbReference type="Pfam" id="PF13193">
    <property type="entry name" value="AMP-binding_C"/>
    <property type="match status" value="1"/>
</dbReference>
<dbReference type="STRING" id="3818.A0A445A784"/>
<protein>
    <submittedName>
        <fullName evidence="17">Uncharacterized protein</fullName>
    </submittedName>
</protein>
<dbReference type="InterPro" id="IPR000873">
    <property type="entry name" value="AMP-dep_synth/lig_dom"/>
</dbReference>